<sequence length="115" mass="13323">MWCCMPIHGPDEPVYTIGVMARLVGVSSQMLRIWERECLVIPARTETNNRLYSENDFYRLVRIRELTKQGINAAGIRAILGIAEPPAKHYIERTTKDKERELTYGQGRRNRFGND</sequence>
<dbReference type="AlphaFoldDB" id="A0A1R0IQF5"/>
<dbReference type="PANTHER" id="PTHR30204:SF58">
    <property type="entry name" value="HTH-TYPE TRANSCRIPTIONAL REGULATOR YFMP"/>
    <property type="match status" value="1"/>
</dbReference>
<feature type="region of interest" description="Disordered" evidence="2">
    <location>
        <begin position="91"/>
        <end position="115"/>
    </location>
</feature>
<dbReference type="PROSITE" id="PS50937">
    <property type="entry name" value="HTH_MERR_2"/>
    <property type="match status" value="1"/>
</dbReference>
<dbReference type="GO" id="GO:0003700">
    <property type="term" value="F:DNA-binding transcription factor activity"/>
    <property type="evidence" value="ECO:0007669"/>
    <property type="project" value="InterPro"/>
</dbReference>
<keyword evidence="1 4" id="KW-0238">DNA-binding</keyword>
<evidence type="ECO:0000313" key="5">
    <source>
        <dbReference type="Proteomes" id="UP000242705"/>
    </source>
</evidence>
<proteinExistence type="predicted"/>
<accession>A0A1R0IQF5</accession>
<organism evidence="4 5">
    <name type="scientific">Sulfobacillus thermosulfidooxidans</name>
    <dbReference type="NCBI Taxonomy" id="28034"/>
    <lineage>
        <taxon>Bacteria</taxon>
        <taxon>Bacillati</taxon>
        <taxon>Bacillota</taxon>
        <taxon>Clostridia</taxon>
        <taxon>Eubacteriales</taxon>
        <taxon>Clostridiales Family XVII. Incertae Sedis</taxon>
        <taxon>Sulfobacillus</taxon>
    </lineage>
</organism>
<evidence type="ECO:0000259" key="3">
    <source>
        <dbReference type="PROSITE" id="PS50937"/>
    </source>
</evidence>
<dbReference type="Pfam" id="PF13411">
    <property type="entry name" value="MerR_1"/>
    <property type="match status" value="1"/>
</dbReference>
<comment type="caution">
    <text evidence="4">The sequence shown here is derived from an EMBL/GenBank/DDBJ whole genome shotgun (WGS) entry which is preliminary data.</text>
</comment>
<evidence type="ECO:0000256" key="2">
    <source>
        <dbReference type="SAM" id="MobiDB-lite"/>
    </source>
</evidence>
<dbReference type="Proteomes" id="UP000242705">
    <property type="component" value="Unassembled WGS sequence"/>
</dbReference>
<gene>
    <name evidence="4" type="ORF">C7B47_01025</name>
</gene>
<dbReference type="PRINTS" id="PR00040">
    <property type="entry name" value="HTHMERR"/>
</dbReference>
<dbReference type="OrthoDB" id="9806513at2"/>
<feature type="domain" description="HTH merR-type" evidence="3">
    <location>
        <begin position="14"/>
        <end position="82"/>
    </location>
</feature>
<evidence type="ECO:0000256" key="1">
    <source>
        <dbReference type="ARBA" id="ARBA00023125"/>
    </source>
</evidence>
<dbReference type="SMART" id="SM00422">
    <property type="entry name" value="HTH_MERR"/>
    <property type="match status" value="1"/>
</dbReference>
<dbReference type="EMBL" id="PXYX01000001">
    <property type="protein sequence ID" value="PSR29922.1"/>
    <property type="molecule type" value="Genomic_DNA"/>
</dbReference>
<dbReference type="InterPro" id="IPR009061">
    <property type="entry name" value="DNA-bd_dom_put_sf"/>
</dbReference>
<dbReference type="PANTHER" id="PTHR30204">
    <property type="entry name" value="REDOX-CYCLING DRUG-SENSING TRANSCRIPTIONAL ACTIVATOR SOXR"/>
    <property type="match status" value="1"/>
</dbReference>
<dbReference type="InterPro" id="IPR047057">
    <property type="entry name" value="MerR_fam"/>
</dbReference>
<feature type="compositionally biased region" description="Basic and acidic residues" evidence="2">
    <location>
        <begin position="91"/>
        <end position="102"/>
    </location>
</feature>
<name>A0A1R0IQF5_SULTH</name>
<reference evidence="4 5" key="1">
    <citation type="journal article" date="2014" name="BMC Genomics">
        <title>Comparison of environmental and isolate Sulfobacillus genomes reveals diverse carbon, sulfur, nitrogen, and hydrogen metabolisms.</title>
        <authorList>
            <person name="Justice N.B."/>
            <person name="Norman A."/>
            <person name="Brown C.T."/>
            <person name="Singh A."/>
            <person name="Thomas B.C."/>
            <person name="Banfield J.F."/>
        </authorList>
    </citation>
    <scope>NUCLEOTIDE SEQUENCE [LARGE SCALE GENOMIC DNA]</scope>
    <source>
        <strain evidence="4">AMDSBA5</strain>
    </source>
</reference>
<dbReference type="RefSeq" id="WP_037912445.1">
    <property type="nucleotide sequence ID" value="NZ_MDZD01000018.1"/>
</dbReference>
<dbReference type="SUPFAM" id="SSF46955">
    <property type="entry name" value="Putative DNA-binding domain"/>
    <property type="match status" value="1"/>
</dbReference>
<protein>
    <submittedName>
        <fullName evidence="4">MerR family DNA-binding transcriptional regulator</fullName>
    </submittedName>
</protein>
<dbReference type="InterPro" id="IPR000551">
    <property type="entry name" value="MerR-type_HTH_dom"/>
</dbReference>
<dbReference type="Gene3D" id="1.10.1660.10">
    <property type="match status" value="1"/>
</dbReference>
<evidence type="ECO:0000313" key="4">
    <source>
        <dbReference type="EMBL" id="PSR29922.1"/>
    </source>
</evidence>
<dbReference type="GO" id="GO:0003677">
    <property type="term" value="F:DNA binding"/>
    <property type="evidence" value="ECO:0007669"/>
    <property type="project" value="UniProtKB-KW"/>
</dbReference>